<dbReference type="AlphaFoldDB" id="A0A7R8X0G6"/>
<dbReference type="EMBL" id="LR899654">
    <property type="protein sequence ID" value="CAD7241461.1"/>
    <property type="molecule type" value="Genomic_DNA"/>
</dbReference>
<dbReference type="InterPro" id="IPR031793">
    <property type="entry name" value="KICSTOR_ITFG2"/>
</dbReference>
<name>A0A7R8X0G6_9CRUS</name>
<dbReference type="EMBL" id="CAJPEV010000137">
    <property type="protein sequence ID" value="CAG0881198.1"/>
    <property type="molecule type" value="Genomic_DNA"/>
</dbReference>
<accession>A0A7R8X0G6</accession>
<organism evidence="2">
    <name type="scientific">Darwinula stevensoni</name>
    <dbReference type="NCBI Taxonomy" id="69355"/>
    <lineage>
        <taxon>Eukaryota</taxon>
        <taxon>Metazoa</taxon>
        <taxon>Ecdysozoa</taxon>
        <taxon>Arthropoda</taxon>
        <taxon>Crustacea</taxon>
        <taxon>Oligostraca</taxon>
        <taxon>Ostracoda</taxon>
        <taxon>Podocopa</taxon>
        <taxon>Podocopida</taxon>
        <taxon>Darwinulocopina</taxon>
        <taxon>Darwinuloidea</taxon>
        <taxon>Darwinulidae</taxon>
        <taxon>Darwinula</taxon>
    </lineage>
</organism>
<dbReference type="PANTHER" id="PTHR16317">
    <property type="entry name" value="INTEGRIN ALPHA REPEAT DOMAIN-CONTAINING"/>
    <property type="match status" value="1"/>
</dbReference>
<dbReference type="PANTHER" id="PTHR16317:SF1">
    <property type="entry name" value="KICSTOR COMPLEX PROTEIN ITFG2"/>
    <property type="match status" value="1"/>
</dbReference>
<reference evidence="2" key="1">
    <citation type="submission" date="2020-11" db="EMBL/GenBank/DDBJ databases">
        <authorList>
            <person name="Tran Van P."/>
        </authorList>
    </citation>
    <scope>NUCLEOTIDE SEQUENCE</scope>
</reference>
<dbReference type="GO" id="GO:0032006">
    <property type="term" value="P:regulation of TOR signaling"/>
    <property type="evidence" value="ECO:0007669"/>
    <property type="project" value="TreeGrafter"/>
</dbReference>
<dbReference type="InterPro" id="IPR028994">
    <property type="entry name" value="Integrin_alpha_N"/>
</dbReference>
<evidence type="ECO:0000313" key="2">
    <source>
        <dbReference type="EMBL" id="CAD7241461.1"/>
    </source>
</evidence>
<evidence type="ECO:0000313" key="3">
    <source>
        <dbReference type="Proteomes" id="UP000677054"/>
    </source>
</evidence>
<dbReference type="Pfam" id="PF15907">
    <property type="entry name" value="Itfg2"/>
    <property type="match status" value="1"/>
</dbReference>
<feature type="region of interest" description="Disordered" evidence="1">
    <location>
        <begin position="442"/>
        <end position="461"/>
    </location>
</feature>
<sequence>MRSISLVERLELDFAGNLCRDALCLGDVDNDGSNELILGNVGGQLAIFKKEVSTPWLRVSDLGMIVSLVVGNIFGEEGNSLIVIGGEGLCHILHIEPCSSPTDSNSLKDEVSLPGALEGVTAPRATVVHSQRLQANIKTALLADVDGDGSLELVLGLTDCVVRTYKWVKDTRCGADPGMGVMHGRLVAVKKWELAMQVGAISTNRENNGSLVILAAQPGGTVLHLRCWDAHLPGGPVVTNMDEDGSRSIRYETLASSHLRNPNISSVIIGNIKEAASGEEKQSSLYAVVTLDGTIMLIRDGKILWSVHYRLSMQVDHQLFAMEKVDMTGDGNEEILVCAWDGWTYIIDHNKQSVRFQFEEPVSAFCAGPFGSTGHPALIYATFTNKVYVYHNVELYRIPTMTLEDVVPPSTVALASFLLYDFPLWKKQKELEASMRSLALSSYTTKEEKEEEEPDSSSQER</sequence>
<proteinExistence type="predicted"/>
<evidence type="ECO:0000256" key="1">
    <source>
        <dbReference type="SAM" id="MobiDB-lite"/>
    </source>
</evidence>
<protein>
    <submittedName>
        <fullName evidence="2">Uncharacterized protein</fullName>
    </submittedName>
</protein>
<dbReference type="Proteomes" id="UP000677054">
    <property type="component" value="Unassembled WGS sequence"/>
</dbReference>
<gene>
    <name evidence="2" type="ORF">DSTB1V02_LOCUS1450</name>
</gene>
<dbReference type="SUPFAM" id="SSF69318">
    <property type="entry name" value="Integrin alpha N-terminal domain"/>
    <property type="match status" value="2"/>
</dbReference>
<dbReference type="OrthoDB" id="9996127at2759"/>
<keyword evidence="3" id="KW-1185">Reference proteome</keyword>